<dbReference type="GO" id="GO:0005829">
    <property type="term" value="C:cytosol"/>
    <property type="evidence" value="ECO:0007669"/>
    <property type="project" value="TreeGrafter"/>
</dbReference>
<evidence type="ECO:0000313" key="4">
    <source>
        <dbReference type="EMBL" id="MBB3974207.1"/>
    </source>
</evidence>
<evidence type="ECO:0000313" key="5">
    <source>
        <dbReference type="Proteomes" id="UP000528964"/>
    </source>
</evidence>
<dbReference type="Gene3D" id="1.20.200.10">
    <property type="entry name" value="Fumarase/aspartase (Central domain)"/>
    <property type="match status" value="1"/>
</dbReference>
<dbReference type="PANTHER" id="PTHR42696:SF2">
    <property type="entry name" value="ASPARTATE AMMONIA-LYASE"/>
    <property type="match status" value="1"/>
</dbReference>
<dbReference type="AlphaFoldDB" id="A0A7W6GGM0"/>
<organism evidence="4 5">
    <name type="scientific">Hansschlegelia beijingensis</name>
    <dbReference type="NCBI Taxonomy" id="1133344"/>
    <lineage>
        <taxon>Bacteria</taxon>
        <taxon>Pseudomonadati</taxon>
        <taxon>Pseudomonadota</taxon>
        <taxon>Alphaproteobacteria</taxon>
        <taxon>Hyphomicrobiales</taxon>
        <taxon>Methylopilaceae</taxon>
        <taxon>Hansschlegelia</taxon>
    </lineage>
</organism>
<name>A0A7W6GGM0_9HYPH</name>
<dbReference type="InterPro" id="IPR000362">
    <property type="entry name" value="Fumarate_lyase_fam"/>
</dbReference>
<dbReference type="SUPFAM" id="SSF48557">
    <property type="entry name" value="L-aspartase-like"/>
    <property type="match status" value="1"/>
</dbReference>
<dbReference type="CDD" id="cd01357">
    <property type="entry name" value="Aspartase"/>
    <property type="match status" value="1"/>
</dbReference>
<dbReference type="PRINTS" id="PR00145">
    <property type="entry name" value="ARGSUCLYASE"/>
</dbReference>
<dbReference type="PROSITE" id="PS00163">
    <property type="entry name" value="FUMARATE_LYASES"/>
    <property type="match status" value="1"/>
</dbReference>
<dbReference type="FunFam" id="1.10.275.10:FF:000001">
    <property type="entry name" value="Fumarate hydratase, mitochondrial"/>
    <property type="match status" value="1"/>
</dbReference>
<dbReference type="GO" id="GO:0008797">
    <property type="term" value="F:aspartate ammonia-lyase activity"/>
    <property type="evidence" value="ECO:0007669"/>
    <property type="project" value="UniProtKB-EC"/>
</dbReference>
<sequence>MMTQAEDSPKRVERDPLGPIEVPADAYYGAQTARAIANFPISGVPIGHFPIFIRALGQVKKATAIANARLGDLPKATAEAICAACDDVIAGRLDQAFPIDVFQGGAGTSTNMNANEVIANRALELLGFARGRYEVIHPNNDVNLSQSTNDVYPTAIRLAVLFSYGALKGAVARLADEFQQRGDEFADVIKLGRTQLQDAVPMTLGQEFKAFASTLREDVARLDDLSVHFLDVNLGGTAIGTGINAAPEYQAVAVEELAKLTGLKLVPATDLIEACWDTGAFVLFSGMLKRTAVKLSKIANDLRLLSSGPRGGLAEINLPPLQPGSSIMPGKVNPVAPEVVNQVAFQVIGADLAVTLAAEAGQLQLNVMEPVIAYNLLNSITLLTNATDVLREKCVAGLTANRERCRQHLEASTAVATALTPFIGYERAAELAKEVLTSGRSIREVLEEAPGLDPEMIERTSDPVILTKPRRVKPSGQPAPGVLSEL</sequence>
<proteinExistence type="predicted"/>
<dbReference type="InterPro" id="IPR051546">
    <property type="entry name" value="Aspartate_Ammonia-Lyase"/>
</dbReference>
<dbReference type="Pfam" id="PF10415">
    <property type="entry name" value="FumaraseC_C"/>
    <property type="match status" value="1"/>
</dbReference>
<evidence type="ECO:0000259" key="2">
    <source>
        <dbReference type="Pfam" id="PF00206"/>
    </source>
</evidence>
<dbReference type="Gene3D" id="1.10.275.10">
    <property type="entry name" value="Fumarase/aspartase (N-terminal domain)"/>
    <property type="match status" value="1"/>
</dbReference>
<dbReference type="NCBIfam" id="NF008909">
    <property type="entry name" value="PRK12273.1"/>
    <property type="match status" value="1"/>
</dbReference>
<dbReference type="GO" id="GO:0006531">
    <property type="term" value="P:aspartate metabolic process"/>
    <property type="evidence" value="ECO:0007669"/>
    <property type="project" value="TreeGrafter"/>
</dbReference>
<keyword evidence="5" id="KW-1185">Reference proteome</keyword>
<keyword evidence="1 4" id="KW-0456">Lyase</keyword>
<dbReference type="Proteomes" id="UP000528964">
    <property type="component" value="Unassembled WGS sequence"/>
</dbReference>
<dbReference type="GO" id="GO:0006099">
    <property type="term" value="P:tricarboxylic acid cycle"/>
    <property type="evidence" value="ECO:0007669"/>
    <property type="project" value="InterPro"/>
</dbReference>
<dbReference type="EMBL" id="JACIDR010000005">
    <property type="protein sequence ID" value="MBB3974207.1"/>
    <property type="molecule type" value="Genomic_DNA"/>
</dbReference>
<comment type="caution">
    <text evidence="4">The sequence shown here is derived from an EMBL/GenBank/DDBJ whole genome shotgun (WGS) entry which is preliminary data.</text>
</comment>
<feature type="domain" description="Fumarase C C-terminal" evidence="3">
    <location>
        <begin position="416"/>
        <end position="467"/>
    </location>
</feature>
<dbReference type="PANTHER" id="PTHR42696">
    <property type="entry name" value="ASPARTATE AMMONIA-LYASE"/>
    <property type="match status" value="1"/>
</dbReference>
<dbReference type="Gene3D" id="1.10.40.30">
    <property type="entry name" value="Fumarase/aspartase (C-terminal domain)"/>
    <property type="match status" value="1"/>
</dbReference>
<gene>
    <name evidence="4" type="ORF">GGR24_002888</name>
</gene>
<reference evidence="4 5" key="1">
    <citation type="submission" date="2020-08" db="EMBL/GenBank/DDBJ databases">
        <title>Genomic Encyclopedia of Type Strains, Phase IV (KMG-IV): sequencing the most valuable type-strain genomes for metagenomic binning, comparative biology and taxonomic classification.</title>
        <authorList>
            <person name="Goeker M."/>
        </authorList>
    </citation>
    <scope>NUCLEOTIDE SEQUENCE [LARGE SCALE GENOMIC DNA]</scope>
    <source>
        <strain evidence="4 5">DSM 25481</strain>
    </source>
</reference>
<dbReference type="InterPro" id="IPR008948">
    <property type="entry name" value="L-Aspartase-like"/>
</dbReference>
<feature type="domain" description="Fumarate lyase N-terminal" evidence="2">
    <location>
        <begin position="18"/>
        <end position="349"/>
    </location>
</feature>
<dbReference type="InterPro" id="IPR020557">
    <property type="entry name" value="Fumarate_lyase_CS"/>
</dbReference>
<dbReference type="EC" id="4.3.1.1" evidence="4"/>
<dbReference type="InterPro" id="IPR024083">
    <property type="entry name" value="Fumarase/histidase_N"/>
</dbReference>
<dbReference type="InterPro" id="IPR018951">
    <property type="entry name" value="Fumarase_C_C"/>
</dbReference>
<protein>
    <submittedName>
        <fullName evidence="4">Aspartate ammonia-lyase</fullName>
        <ecNumber evidence="4">4.3.1.1</ecNumber>
    </submittedName>
</protein>
<dbReference type="PRINTS" id="PR00149">
    <property type="entry name" value="FUMRATELYASE"/>
</dbReference>
<accession>A0A7W6GGM0</accession>
<evidence type="ECO:0000259" key="3">
    <source>
        <dbReference type="Pfam" id="PF10415"/>
    </source>
</evidence>
<evidence type="ECO:0000256" key="1">
    <source>
        <dbReference type="ARBA" id="ARBA00023239"/>
    </source>
</evidence>
<dbReference type="InterPro" id="IPR022761">
    <property type="entry name" value="Fumarate_lyase_N"/>
</dbReference>
<dbReference type="Pfam" id="PF00206">
    <property type="entry name" value="Lyase_1"/>
    <property type="match status" value="1"/>
</dbReference>
<dbReference type="RefSeq" id="WP_210286210.1">
    <property type="nucleotide sequence ID" value="NZ_JACIDR010000005.1"/>
</dbReference>
<dbReference type="FunFam" id="1.20.200.10:FF:000001">
    <property type="entry name" value="Fumarate hydratase, mitochondrial"/>
    <property type="match status" value="1"/>
</dbReference>